<sequence length="112" mass="12245">MCPAGFLFVCTEARAAIKKLVKRLVEKLIKNLANTKQDRRHTGIKVTANMLWSRENRGPTSMNILAPLPTADEPSMTTTQEAILLGNVMARHGVADMTTGTVLSIHSAYCCC</sequence>
<dbReference type="EMBL" id="CAJNNV010002046">
    <property type="protein sequence ID" value="CAE8586404.1"/>
    <property type="molecule type" value="Genomic_DNA"/>
</dbReference>
<accession>A0A813ENL1</accession>
<reference evidence="2" key="1">
    <citation type="submission" date="2021-02" db="EMBL/GenBank/DDBJ databases">
        <authorList>
            <person name="Dougan E. K."/>
            <person name="Rhodes N."/>
            <person name="Thang M."/>
            <person name="Chan C."/>
        </authorList>
    </citation>
    <scope>NUCLEOTIDE SEQUENCE</scope>
</reference>
<gene>
    <name evidence="2" type="ORF">PGLA1383_LOCUS18318</name>
    <name evidence="1" type="ORF">PGLA1383_LOCUS5275</name>
</gene>
<evidence type="ECO:0000313" key="3">
    <source>
        <dbReference type="Proteomes" id="UP000654075"/>
    </source>
</evidence>
<comment type="caution">
    <text evidence="2">The sequence shown here is derived from an EMBL/GenBank/DDBJ whole genome shotgun (WGS) entry which is preliminary data.</text>
</comment>
<organism evidence="2 3">
    <name type="scientific">Polarella glacialis</name>
    <name type="common">Dinoflagellate</name>
    <dbReference type="NCBI Taxonomy" id="89957"/>
    <lineage>
        <taxon>Eukaryota</taxon>
        <taxon>Sar</taxon>
        <taxon>Alveolata</taxon>
        <taxon>Dinophyceae</taxon>
        <taxon>Suessiales</taxon>
        <taxon>Suessiaceae</taxon>
        <taxon>Polarella</taxon>
    </lineage>
</organism>
<evidence type="ECO:0000313" key="2">
    <source>
        <dbReference type="EMBL" id="CAE8599978.1"/>
    </source>
</evidence>
<protein>
    <submittedName>
        <fullName evidence="2">Uncharacterized protein</fullName>
    </submittedName>
</protein>
<dbReference type="AlphaFoldDB" id="A0A813ENL1"/>
<dbReference type="Proteomes" id="UP000654075">
    <property type="component" value="Unassembled WGS sequence"/>
</dbReference>
<proteinExistence type="predicted"/>
<evidence type="ECO:0000313" key="1">
    <source>
        <dbReference type="EMBL" id="CAE8586404.1"/>
    </source>
</evidence>
<keyword evidence="3" id="KW-1185">Reference proteome</keyword>
<name>A0A813ENL1_POLGL</name>
<dbReference type="EMBL" id="CAJNNV010011661">
    <property type="protein sequence ID" value="CAE8599978.1"/>
    <property type="molecule type" value="Genomic_DNA"/>
</dbReference>